<proteinExistence type="predicted"/>
<accession>A0A915CTT7</accession>
<evidence type="ECO:0000256" key="1">
    <source>
        <dbReference type="SAM" id="MobiDB-lite"/>
    </source>
</evidence>
<dbReference type="WBParaSite" id="jg12164">
    <property type="protein sequence ID" value="jg12164"/>
    <property type="gene ID" value="jg12164"/>
</dbReference>
<evidence type="ECO:0000313" key="2">
    <source>
        <dbReference type="Proteomes" id="UP000887574"/>
    </source>
</evidence>
<dbReference type="AlphaFoldDB" id="A0A915CTT7"/>
<reference evidence="3" key="1">
    <citation type="submission" date="2022-11" db="UniProtKB">
        <authorList>
            <consortium name="WormBaseParasite"/>
        </authorList>
    </citation>
    <scope>IDENTIFICATION</scope>
</reference>
<keyword evidence="2" id="KW-1185">Reference proteome</keyword>
<name>A0A915CTT7_9BILA</name>
<protein>
    <submittedName>
        <fullName evidence="3">Uncharacterized protein</fullName>
    </submittedName>
</protein>
<dbReference type="Proteomes" id="UP000887574">
    <property type="component" value="Unplaced"/>
</dbReference>
<organism evidence="2 3">
    <name type="scientific">Ditylenchus dipsaci</name>
    <dbReference type="NCBI Taxonomy" id="166011"/>
    <lineage>
        <taxon>Eukaryota</taxon>
        <taxon>Metazoa</taxon>
        <taxon>Ecdysozoa</taxon>
        <taxon>Nematoda</taxon>
        <taxon>Chromadorea</taxon>
        <taxon>Rhabditida</taxon>
        <taxon>Tylenchina</taxon>
        <taxon>Tylenchomorpha</taxon>
        <taxon>Sphaerularioidea</taxon>
        <taxon>Anguinidae</taxon>
        <taxon>Anguininae</taxon>
        <taxon>Ditylenchus</taxon>
    </lineage>
</organism>
<sequence>MAPYLFQAMVKELCHRCSKPVYPTDKCYICGTRLALKTYCNNRNNIDDQEIYCNNHVPNANPHDPVPARPNGKQNGASRHHNNNGTLNTYHSGSSSTLESEQNGRGKKDAGLQDLRIAHAMKATQVAKPYPKIKHEGAKYVVDYDAQTRLELIHRTHEDQLYSKFMSSREQELHEFEEETKENGRRH</sequence>
<feature type="compositionally biased region" description="Polar residues" evidence="1">
    <location>
        <begin position="72"/>
        <end position="101"/>
    </location>
</feature>
<evidence type="ECO:0000313" key="3">
    <source>
        <dbReference type="WBParaSite" id="jg12164"/>
    </source>
</evidence>
<feature type="region of interest" description="Disordered" evidence="1">
    <location>
        <begin position="57"/>
        <end position="108"/>
    </location>
</feature>